<dbReference type="OrthoDB" id="266313at2"/>
<dbReference type="SUPFAM" id="SSF46458">
    <property type="entry name" value="Globin-like"/>
    <property type="match status" value="1"/>
</dbReference>
<proteinExistence type="predicted"/>
<name>A0A3M7TMW8_9BACI</name>
<feature type="coiled-coil region" evidence="1">
    <location>
        <begin position="135"/>
        <end position="180"/>
    </location>
</feature>
<dbReference type="AlphaFoldDB" id="A0A3M7TMW8"/>
<gene>
    <name evidence="3" type="ORF">EBO34_19435</name>
</gene>
<accession>A0A3M7TMW8</accession>
<comment type="caution">
    <text evidence="3">The sequence shown here is derived from an EMBL/GenBank/DDBJ whole genome shotgun (WGS) entry which is preliminary data.</text>
</comment>
<dbReference type="GO" id="GO:0020037">
    <property type="term" value="F:heme binding"/>
    <property type="evidence" value="ECO:0007669"/>
    <property type="project" value="InterPro"/>
</dbReference>
<evidence type="ECO:0000256" key="1">
    <source>
        <dbReference type="SAM" id="Coils"/>
    </source>
</evidence>
<dbReference type="Pfam" id="PF11563">
    <property type="entry name" value="Protoglobin"/>
    <property type="match status" value="1"/>
</dbReference>
<dbReference type="EMBL" id="RHIB01000004">
    <property type="protein sequence ID" value="RNA66293.1"/>
    <property type="molecule type" value="Genomic_DNA"/>
</dbReference>
<dbReference type="Proteomes" id="UP000278746">
    <property type="component" value="Unassembled WGS sequence"/>
</dbReference>
<feature type="domain" description="Globin-sensor" evidence="2">
    <location>
        <begin position="9"/>
        <end position="150"/>
    </location>
</feature>
<dbReference type="InterPro" id="IPR009050">
    <property type="entry name" value="Globin-like_sf"/>
</dbReference>
<dbReference type="CDD" id="cd01068">
    <property type="entry name" value="globin_sensor"/>
    <property type="match status" value="1"/>
</dbReference>
<dbReference type="GO" id="GO:0019825">
    <property type="term" value="F:oxygen binding"/>
    <property type="evidence" value="ECO:0007669"/>
    <property type="project" value="InterPro"/>
</dbReference>
<reference evidence="3 4" key="1">
    <citation type="submission" date="2018-10" db="EMBL/GenBank/DDBJ databases">
        <title>Bacillus Keqinensis sp. nov., a moderately halophilic bacterium isolated from a saline-alkaline lake.</title>
        <authorList>
            <person name="Wang H."/>
        </authorList>
    </citation>
    <scope>NUCLEOTIDE SEQUENCE [LARGE SCALE GENOMIC DNA]</scope>
    <source>
        <strain evidence="3 4">KQ-3</strain>
    </source>
</reference>
<evidence type="ECO:0000313" key="4">
    <source>
        <dbReference type="Proteomes" id="UP000278746"/>
    </source>
</evidence>
<protein>
    <recommendedName>
        <fullName evidence="2">Globin-sensor domain-containing protein</fullName>
    </recommendedName>
</protein>
<dbReference type="InterPro" id="IPR044398">
    <property type="entry name" value="Globin-sensor_dom"/>
</dbReference>
<evidence type="ECO:0000313" key="3">
    <source>
        <dbReference type="EMBL" id="RNA66293.1"/>
    </source>
</evidence>
<dbReference type="Gene3D" id="1.10.490.10">
    <property type="entry name" value="Globins"/>
    <property type="match status" value="1"/>
</dbReference>
<dbReference type="InterPro" id="IPR039379">
    <property type="entry name" value="Protoglobin_sensor_dom"/>
</dbReference>
<dbReference type="RefSeq" id="WP_122901748.1">
    <property type="nucleotide sequence ID" value="NZ_RHIB01000004.1"/>
</dbReference>
<organism evidence="3 4">
    <name type="scientific">Alteribacter keqinensis</name>
    <dbReference type="NCBI Taxonomy" id="2483800"/>
    <lineage>
        <taxon>Bacteria</taxon>
        <taxon>Bacillati</taxon>
        <taxon>Bacillota</taxon>
        <taxon>Bacilli</taxon>
        <taxon>Bacillales</taxon>
        <taxon>Bacillaceae</taxon>
        <taxon>Alteribacter</taxon>
    </lineage>
</organism>
<evidence type="ECO:0000259" key="2">
    <source>
        <dbReference type="Pfam" id="PF11563"/>
    </source>
</evidence>
<keyword evidence="1" id="KW-0175">Coiled coil</keyword>
<keyword evidence="4" id="KW-1185">Reference proteome</keyword>
<sequence length="217" mass="24449">MNTTLSLSTEKELGIIRGIQPFISTHIETIVDQFYTNLSTNSGLTDIIKDHSSFDRLKQTLRKHIEEMFSGTIDQSFIDQRIKIARVHVKIGLETKWYMCAFQDLLQSVGRVLEEEVADPNQRFQALLAVSKILNIEQQLVLEAYEAENERLRNEGFAAEEALKLKVSGTSEELAALSEETSASIDDLRNKVKVVLEFSQTGAGSSGRVDTLQKKDR</sequence>
<dbReference type="InterPro" id="IPR012292">
    <property type="entry name" value="Globin/Proto"/>
</dbReference>